<evidence type="ECO:0000256" key="8">
    <source>
        <dbReference type="RuleBase" id="RU364068"/>
    </source>
</evidence>
<dbReference type="Gene3D" id="3.30.540.10">
    <property type="entry name" value="Fructose-1,6-Bisphosphatase, subunit A, domain 1"/>
    <property type="match status" value="1"/>
</dbReference>
<dbReference type="InterPro" id="IPR020550">
    <property type="entry name" value="Inositol_monophosphatase_CS"/>
</dbReference>
<comment type="cofactor">
    <cofactor evidence="2 7 8">
        <name>Mg(2+)</name>
        <dbReference type="ChEBI" id="CHEBI:18420"/>
    </cofactor>
</comment>
<organism evidence="9 10">
    <name type="scientific">Leptothrix cholodnii (strain ATCC 51168 / LMG 8142 / SP-6)</name>
    <name type="common">Leptothrix discophora (strain SP-6)</name>
    <dbReference type="NCBI Taxonomy" id="395495"/>
    <lineage>
        <taxon>Bacteria</taxon>
        <taxon>Pseudomonadati</taxon>
        <taxon>Pseudomonadota</taxon>
        <taxon>Betaproteobacteria</taxon>
        <taxon>Burkholderiales</taxon>
        <taxon>Sphaerotilaceae</taxon>
        <taxon>Leptothrix</taxon>
    </lineage>
</organism>
<dbReference type="InterPro" id="IPR033942">
    <property type="entry name" value="IMPase"/>
</dbReference>
<dbReference type="HOGENOM" id="CLU_044118_0_3_4"/>
<evidence type="ECO:0000256" key="2">
    <source>
        <dbReference type="ARBA" id="ARBA00001946"/>
    </source>
</evidence>
<dbReference type="EMBL" id="CP001013">
    <property type="protein sequence ID" value="ACB36567.1"/>
    <property type="molecule type" value="Genomic_DNA"/>
</dbReference>
<dbReference type="PANTHER" id="PTHR20854:SF4">
    <property type="entry name" value="INOSITOL-1-MONOPHOSPHATASE-RELATED"/>
    <property type="match status" value="1"/>
</dbReference>
<accession>B1XZK4</accession>
<evidence type="ECO:0000256" key="4">
    <source>
        <dbReference type="ARBA" id="ARBA00022723"/>
    </source>
</evidence>
<feature type="binding site" evidence="7">
    <location>
        <position position="77"/>
    </location>
    <ligand>
        <name>Mg(2+)</name>
        <dbReference type="ChEBI" id="CHEBI:18420"/>
        <label>1</label>
        <note>catalytic</note>
    </ligand>
</feature>
<name>B1XZK4_LEPCP</name>
<evidence type="ECO:0000313" key="9">
    <source>
        <dbReference type="EMBL" id="ACB36567.1"/>
    </source>
</evidence>
<dbReference type="Pfam" id="PF00459">
    <property type="entry name" value="Inositol_P"/>
    <property type="match status" value="1"/>
</dbReference>
<dbReference type="GO" id="GO:0007165">
    <property type="term" value="P:signal transduction"/>
    <property type="evidence" value="ECO:0007669"/>
    <property type="project" value="TreeGrafter"/>
</dbReference>
<evidence type="ECO:0000256" key="7">
    <source>
        <dbReference type="PIRSR" id="PIRSR600760-2"/>
    </source>
</evidence>
<evidence type="ECO:0000256" key="1">
    <source>
        <dbReference type="ARBA" id="ARBA00001033"/>
    </source>
</evidence>
<keyword evidence="6 7" id="KW-0460">Magnesium</keyword>
<dbReference type="PROSITE" id="PS00630">
    <property type="entry name" value="IMP_2"/>
    <property type="match status" value="1"/>
</dbReference>
<dbReference type="GO" id="GO:0006020">
    <property type="term" value="P:inositol metabolic process"/>
    <property type="evidence" value="ECO:0007669"/>
    <property type="project" value="TreeGrafter"/>
</dbReference>
<dbReference type="STRING" id="395495.Lcho_4316"/>
<protein>
    <recommendedName>
        <fullName evidence="8">Inositol-1-monophosphatase</fullName>
        <ecNumber evidence="8">3.1.3.25</ecNumber>
    </recommendedName>
</protein>
<dbReference type="PANTHER" id="PTHR20854">
    <property type="entry name" value="INOSITOL MONOPHOSPHATASE"/>
    <property type="match status" value="1"/>
</dbReference>
<dbReference type="GO" id="GO:0008934">
    <property type="term" value="F:inositol monophosphate 1-phosphatase activity"/>
    <property type="evidence" value="ECO:0007669"/>
    <property type="project" value="InterPro"/>
</dbReference>
<gene>
    <name evidence="9" type="ordered locus">Lcho_4316</name>
</gene>
<feature type="binding site" evidence="7">
    <location>
        <position position="79"/>
    </location>
    <ligand>
        <name>Mg(2+)</name>
        <dbReference type="ChEBI" id="CHEBI:18420"/>
        <label>1</label>
        <note>catalytic</note>
    </ligand>
</feature>
<evidence type="ECO:0000313" key="10">
    <source>
        <dbReference type="Proteomes" id="UP000001693"/>
    </source>
</evidence>
<dbReference type="GO" id="GO:0046872">
    <property type="term" value="F:metal ion binding"/>
    <property type="evidence" value="ECO:0007669"/>
    <property type="project" value="UniProtKB-KW"/>
</dbReference>
<evidence type="ECO:0000256" key="3">
    <source>
        <dbReference type="ARBA" id="ARBA00009759"/>
    </source>
</evidence>
<dbReference type="SUPFAM" id="SSF56655">
    <property type="entry name" value="Carbohydrate phosphatase"/>
    <property type="match status" value="1"/>
</dbReference>
<dbReference type="CDD" id="cd01639">
    <property type="entry name" value="IMPase"/>
    <property type="match status" value="1"/>
</dbReference>
<proteinExistence type="inferred from homology"/>
<dbReference type="eggNOG" id="COG0483">
    <property type="taxonomic scope" value="Bacteria"/>
</dbReference>
<keyword evidence="5 8" id="KW-0378">Hydrolase</keyword>
<dbReference type="PROSITE" id="PS00629">
    <property type="entry name" value="IMP_1"/>
    <property type="match status" value="1"/>
</dbReference>
<reference evidence="9 10" key="1">
    <citation type="submission" date="2008-03" db="EMBL/GenBank/DDBJ databases">
        <title>Complete sequence of Leptothrix cholodnii SP-6.</title>
        <authorList>
            <consortium name="US DOE Joint Genome Institute"/>
            <person name="Copeland A."/>
            <person name="Lucas S."/>
            <person name="Lapidus A."/>
            <person name="Glavina del Rio T."/>
            <person name="Dalin E."/>
            <person name="Tice H."/>
            <person name="Bruce D."/>
            <person name="Goodwin L."/>
            <person name="Pitluck S."/>
            <person name="Chertkov O."/>
            <person name="Brettin T."/>
            <person name="Detter J.C."/>
            <person name="Han C."/>
            <person name="Kuske C.R."/>
            <person name="Schmutz J."/>
            <person name="Larimer F."/>
            <person name="Land M."/>
            <person name="Hauser L."/>
            <person name="Kyrpides N."/>
            <person name="Lykidis A."/>
            <person name="Emerson D."/>
            <person name="Richardson P."/>
        </authorList>
    </citation>
    <scope>NUCLEOTIDE SEQUENCE [LARGE SCALE GENOMIC DNA]</scope>
    <source>
        <strain evidence="10">ATCC 51168 / LMG 8142 / SP-6</strain>
    </source>
</reference>
<keyword evidence="4 7" id="KW-0479">Metal-binding</keyword>
<dbReference type="OrthoDB" id="9785695at2"/>
<keyword evidence="10" id="KW-1185">Reference proteome</keyword>
<feature type="binding site" evidence="7">
    <location>
        <position position="80"/>
    </location>
    <ligand>
        <name>Mg(2+)</name>
        <dbReference type="ChEBI" id="CHEBI:18420"/>
        <label>1</label>
        <note>catalytic</note>
    </ligand>
</feature>
<dbReference type="KEGG" id="lch:Lcho_4316"/>
<feature type="binding site" evidence="7">
    <location>
        <position position="203"/>
    </location>
    <ligand>
        <name>Mg(2+)</name>
        <dbReference type="ChEBI" id="CHEBI:18420"/>
        <label>1</label>
        <note>catalytic</note>
    </ligand>
</feature>
<comment type="similarity">
    <text evidence="3 8">Belongs to the inositol monophosphatase superfamily.</text>
</comment>
<dbReference type="AlphaFoldDB" id="B1XZK4"/>
<dbReference type="InterPro" id="IPR000760">
    <property type="entry name" value="Inositol_monophosphatase-like"/>
</dbReference>
<dbReference type="Gene3D" id="3.40.190.80">
    <property type="match status" value="1"/>
</dbReference>
<dbReference type="Proteomes" id="UP000001693">
    <property type="component" value="Chromosome"/>
</dbReference>
<evidence type="ECO:0000256" key="6">
    <source>
        <dbReference type="ARBA" id="ARBA00022842"/>
    </source>
</evidence>
<sequence length="254" mass="26915">MSRLAFCRQLAQEAGRIAHTGFGTSPTSMKGRHDVLTEMDRAVERHVRAAIAARYPDDAVIGEEDGGEPGERVWIIDPIDGTANYARGIAHYCVSIGYLEHGVPTVGALHDPSHDRLYSAERGQGAWMNDVRLAVSPCADIGAATVECGWSVRRSTADYLALVGRVMHAGCAMRRSGSGALGLADVAAGRIEAYCEMHINSWDCAAGILLVTEAGGRVNDFFAGDAITAGNALIATNHALGDELARVIDIAELA</sequence>
<dbReference type="RefSeq" id="WP_012349308.1">
    <property type="nucleotide sequence ID" value="NC_010524.1"/>
</dbReference>
<dbReference type="EC" id="3.1.3.25" evidence="8"/>
<dbReference type="GO" id="GO:0046854">
    <property type="term" value="P:phosphatidylinositol phosphate biosynthetic process"/>
    <property type="evidence" value="ECO:0007669"/>
    <property type="project" value="InterPro"/>
</dbReference>
<dbReference type="InterPro" id="IPR020583">
    <property type="entry name" value="Inositol_monoP_metal-BS"/>
</dbReference>
<dbReference type="PRINTS" id="PR00377">
    <property type="entry name" value="IMPHPHTASES"/>
</dbReference>
<dbReference type="FunFam" id="3.30.540.10:FF:000003">
    <property type="entry name" value="Inositol-1-monophosphatase"/>
    <property type="match status" value="1"/>
</dbReference>
<feature type="binding site" evidence="7">
    <location>
        <position position="63"/>
    </location>
    <ligand>
        <name>Mg(2+)</name>
        <dbReference type="ChEBI" id="CHEBI:18420"/>
        <label>1</label>
        <note>catalytic</note>
    </ligand>
</feature>
<evidence type="ECO:0000256" key="5">
    <source>
        <dbReference type="ARBA" id="ARBA00022801"/>
    </source>
</evidence>
<comment type="catalytic activity">
    <reaction evidence="1 8">
        <text>a myo-inositol phosphate + H2O = myo-inositol + phosphate</text>
        <dbReference type="Rhea" id="RHEA:24056"/>
        <dbReference type="ChEBI" id="CHEBI:15377"/>
        <dbReference type="ChEBI" id="CHEBI:17268"/>
        <dbReference type="ChEBI" id="CHEBI:43474"/>
        <dbReference type="ChEBI" id="CHEBI:84139"/>
        <dbReference type="EC" id="3.1.3.25"/>
    </reaction>
</comment>